<dbReference type="eggNOG" id="arCOG01045">
    <property type="taxonomic scope" value="Archaea"/>
</dbReference>
<dbReference type="KEGG" id="vmo:VMUT_1326"/>
<dbReference type="Gene3D" id="3.40.50.300">
    <property type="entry name" value="P-loop containing nucleotide triphosphate hydrolases"/>
    <property type="match status" value="1"/>
</dbReference>
<proteinExistence type="predicted"/>
<dbReference type="GeneID" id="10288978"/>
<keyword evidence="1" id="KW-0418">Kinase</keyword>
<organism evidence="1 2">
    <name type="scientific">Vulcanisaeta moutnovskia (strain 768-28)</name>
    <dbReference type="NCBI Taxonomy" id="985053"/>
    <lineage>
        <taxon>Archaea</taxon>
        <taxon>Thermoproteota</taxon>
        <taxon>Thermoprotei</taxon>
        <taxon>Thermoproteales</taxon>
        <taxon>Thermoproteaceae</taxon>
        <taxon>Vulcanisaeta</taxon>
    </lineage>
</organism>
<dbReference type="HOGENOM" id="CLU_096329_1_0_2"/>
<sequence length="178" mass="20050">MIVIVITGLPGSGKTIASDVARELGLPVVIMGDIIREEAMRSGIPSSMASVTLRLRGGTRYIAHKTLEKAPRSLSIVVIDGARSIREIETIEETLSTKVILIYVVAPWRLRFERLLKRGRPDDPRTIEDFLMRDLRELKYGLGDLIARADYILVNDSSVEEFKEKTRRILTSIMQVSR</sequence>
<keyword evidence="1" id="KW-0808">Transferase</keyword>
<dbReference type="EMBL" id="CP002529">
    <property type="protein sequence ID" value="ADY01531.1"/>
    <property type="molecule type" value="Genomic_DNA"/>
</dbReference>
<evidence type="ECO:0000313" key="2">
    <source>
        <dbReference type="Proteomes" id="UP000007485"/>
    </source>
</evidence>
<dbReference type="Pfam" id="PF13207">
    <property type="entry name" value="AAA_17"/>
    <property type="match status" value="1"/>
</dbReference>
<dbReference type="OrthoDB" id="85381at2157"/>
<keyword evidence="2" id="KW-1185">Reference proteome</keyword>
<dbReference type="Proteomes" id="UP000007485">
    <property type="component" value="Chromosome"/>
</dbReference>
<dbReference type="AlphaFoldDB" id="F0QSL4"/>
<accession>F0QSL4</accession>
<protein>
    <submittedName>
        <fullName evidence="1">Adenylate kinase, conjectural</fullName>
    </submittedName>
</protein>
<dbReference type="PANTHER" id="PTHR41930:SF1">
    <property type="entry name" value="DEPHOSPHO-COA KINASE"/>
    <property type="match status" value="1"/>
</dbReference>
<dbReference type="InterPro" id="IPR027417">
    <property type="entry name" value="P-loop_NTPase"/>
</dbReference>
<dbReference type="RefSeq" id="WP_013604693.1">
    <property type="nucleotide sequence ID" value="NC_015151.1"/>
</dbReference>
<name>F0QSL4_VULM7</name>
<dbReference type="GO" id="GO:0016301">
    <property type="term" value="F:kinase activity"/>
    <property type="evidence" value="ECO:0007669"/>
    <property type="project" value="UniProtKB-KW"/>
</dbReference>
<dbReference type="SUPFAM" id="SSF52540">
    <property type="entry name" value="P-loop containing nucleoside triphosphate hydrolases"/>
    <property type="match status" value="1"/>
</dbReference>
<gene>
    <name evidence="1" type="ordered locus">VMUT_1326</name>
</gene>
<dbReference type="PANTHER" id="PTHR41930">
    <property type="entry name" value="UPF0200 PROTEIN MJ1399"/>
    <property type="match status" value="1"/>
</dbReference>
<dbReference type="STRING" id="985053.VMUT_1326"/>
<reference evidence="1 2" key="1">
    <citation type="journal article" date="2011" name="J. Bacteriol.">
        <title>Complete genome sequence of 'Vulcanisaeta moutnovskia' strain 768-28, a novel member of the hyperthermophilic crenarchaeal genus vulcanisaeta.</title>
        <authorList>
            <person name="Gumerov V.M."/>
            <person name="Mardanov A.V."/>
            <person name="Beletsky A.V."/>
            <person name="Prokofeva M.I."/>
            <person name="Bonch-Osmolovskaya E.A."/>
            <person name="Ravin N.V."/>
            <person name="Skryabin K.G."/>
        </authorList>
    </citation>
    <scope>NUCLEOTIDE SEQUENCE [LARGE SCALE GENOMIC DNA]</scope>
    <source>
        <strain evidence="1 2">768-28</strain>
    </source>
</reference>
<evidence type="ECO:0000313" key="1">
    <source>
        <dbReference type="EMBL" id="ADY01531.1"/>
    </source>
</evidence>